<evidence type="ECO:0000256" key="6">
    <source>
        <dbReference type="SAM" id="Phobius"/>
    </source>
</evidence>
<feature type="transmembrane region" description="Helical" evidence="6">
    <location>
        <begin position="148"/>
        <end position="166"/>
    </location>
</feature>
<dbReference type="PANTHER" id="PTHR37422">
    <property type="entry name" value="TEICHURONIC ACID BIOSYNTHESIS PROTEIN TUAE"/>
    <property type="match status" value="1"/>
</dbReference>
<evidence type="ECO:0000256" key="4">
    <source>
        <dbReference type="ARBA" id="ARBA00023136"/>
    </source>
</evidence>
<accession>A0A518I8A1</accession>
<feature type="transmembrane region" description="Helical" evidence="6">
    <location>
        <begin position="531"/>
        <end position="558"/>
    </location>
</feature>
<evidence type="ECO:0000259" key="7">
    <source>
        <dbReference type="Pfam" id="PF04932"/>
    </source>
</evidence>
<dbReference type="GO" id="GO:0016874">
    <property type="term" value="F:ligase activity"/>
    <property type="evidence" value="ECO:0007669"/>
    <property type="project" value="UniProtKB-KW"/>
</dbReference>
<feature type="transmembrane region" description="Helical" evidence="6">
    <location>
        <begin position="496"/>
        <end position="519"/>
    </location>
</feature>
<dbReference type="AlphaFoldDB" id="A0A518I8A1"/>
<dbReference type="InterPro" id="IPR011990">
    <property type="entry name" value="TPR-like_helical_dom_sf"/>
</dbReference>
<keyword evidence="9" id="KW-1185">Reference proteome</keyword>
<dbReference type="Proteomes" id="UP000318313">
    <property type="component" value="Chromosome"/>
</dbReference>
<sequence length="804" mass="90383">MSKRRKQNRSQTTPSQPTPPAPSFQRLPWLLDGIQLFLIGTLITARYLLPAESAPQGETLPITLGWFLVAILFCGTLLSDRTRRFRIDRYDLGVWLLVSGQVISTLVMIYTAEGQQRAALNMMWEWVGLGLTFSITRRLIATTPLRATLLHGFLTTLVLLSIYGIWQHHWMYDQLAQEYLSVRQQYDAAASPAERARFQQQLLAMGAPTDSLSGSGQQLFEQRLLNSSEPLGMFALANTFAGLLAVGFLIAFAQTIHILFSKTANAASKSDRFKSWILMLPTLLIGYCLVLTKSRTAWVGVMGGLVCFILLKLIQKRQGTNEQRAIWKKQAFKWGISGAIVVVGFFLLATFSGGFDRAVLTEAPKSLQYRLEYWTGTWDVIQENPLWGTGPGNFRNHYLKHKLPGSSEEISDPHNMFLDVWANAGLIAFAGLLVILSLASYHWLIRPLPDSEKPQLKNIDSGQQISQDQILLLLGFVLSFPLLWGEQLFLQSIDEVRLWLFFLGWLVIHFVLNVGWNALNETNQHNSATSFVPLALASAFVALCIHLLGAGGIAMPAITQTWLLLLALAFPVTSPSPDIEETKAEESPSTSARPLKPIHLKTTGLIFCILLTVFFAKSAFAPTIERKSLVREGEQVLLRGQSARMAQRYFNQAGQADPLSPTPWQALAELEFRQSAKHRDAFEQGVKLKQAAIQRDPVNPLNYFQLGQRFYQQYQTSQKQEDLDGAIENLKQAVSGYPNNARYRAAFAEALFAARQLPQSREQAQRAFELDEANRRAQHVDKYLKEKTLNRMKEIINVTQTNQN</sequence>
<keyword evidence="2 6" id="KW-0812">Transmembrane</keyword>
<evidence type="ECO:0000313" key="8">
    <source>
        <dbReference type="EMBL" id="QDV49325.1"/>
    </source>
</evidence>
<dbReference type="OrthoDB" id="274640at2"/>
<evidence type="ECO:0000256" key="3">
    <source>
        <dbReference type="ARBA" id="ARBA00022989"/>
    </source>
</evidence>
<dbReference type="Gene3D" id="1.25.40.10">
    <property type="entry name" value="Tetratricopeptide repeat domain"/>
    <property type="match status" value="1"/>
</dbReference>
<feature type="transmembrane region" description="Helical" evidence="6">
    <location>
        <begin position="60"/>
        <end position="78"/>
    </location>
</feature>
<dbReference type="RefSeq" id="WP_145306969.1">
    <property type="nucleotide sequence ID" value="NZ_CP037452.1"/>
</dbReference>
<feature type="transmembrane region" description="Helical" evidence="6">
    <location>
        <begin position="334"/>
        <end position="355"/>
    </location>
</feature>
<gene>
    <name evidence="8" type="ORF">Enr17x_13420</name>
</gene>
<proteinExistence type="predicted"/>
<feature type="transmembrane region" description="Helical" evidence="6">
    <location>
        <begin position="273"/>
        <end position="292"/>
    </location>
</feature>
<feature type="transmembrane region" description="Helical" evidence="6">
    <location>
        <begin position="465"/>
        <end position="484"/>
    </location>
</feature>
<feature type="transmembrane region" description="Helical" evidence="6">
    <location>
        <begin position="231"/>
        <end position="252"/>
    </location>
</feature>
<dbReference type="GO" id="GO:0016020">
    <property type="term" value="C:membrane"/>
    <property type="evidence" value="ECO:0007669"/>
    <property type="project" value="UniProtKB-SubCell"/>
</dbReference>
<name>A0A518I8A1_9PLAN</name>
<reference evidence="8 9" key="1">
    <citation type="submission" date="2019-03" db="EMBL/GenBank/DDBJ databases">
        <title>Deep-cultivation of Planctomycetes and their phenomic and genomic characterization uncovers novel biology.</title>
        <authorList>
            <person name="Wiegand S."/>
            <person name="Jogler M."/>
            <person name="Boedeker C."/>
            <person name="Pinto D."/>
            <person name="Vollmers J."/>
            <person name="Rivas-Marin E."/>
            <person name="Kohn T."/>
            <person name="Peeters S.H."/>
            <person name="Heuer A."/>
            <person name="Rast P."/>
            <person name="Oberbeckmann S."/>
            <person name="Bunk B."/>
            <person name="Jeske O."/>
            <person name="Meyerdierks A."/>
            <person name="Storesund J.E."/>
            <person name="Kallscheuer N."/>
            <person name="Luecker S."/>
            <person name="Lage O.M."/>
            <person name="Pohl T."/>
            <person name="Merkel B.J."/>
            <person name="Hornburger P."/>
            <person name="Mueller R.-W."/>
            <person name="Bruemmer F."/>
            <person name="Labrenz M."/>
            <person name="Spormann A.M."/>
            <person name="Op den Camp H."/>
            <person name="Overmann J."/>
            <person name="Amann R."/>
            <person name="Jetten M.S.M."/>
            <person name="Mascher T."/>
            <person name="Medema M.H."/>
            <person name="Devos D.P."/>
            <person name="Kaster A.-K."/>
            <person name="Ovreas L."/>
            <person name="Rohde M."/>
            <person name="Galperin M.Y."/>
            <person name="Jogler C."/>
        </authorList>
    </citation>
    <scope>NUCLEOTIDE SEQUENCE [LARGE SCALE GENOMIC DNA]</scope>
    <source>
        <strain evidence="8 9">Enr17</strain>
    </source>
</reference>
<feature type="transmembrane region" description="Helical" evidence="6">
    <location>
        <begin position="420"/>
        <end position="444"/>
    </location>
</feature>
<dbReference type="KEGG" id="gfm:Enr17x_13420"/>
<keyword evidence="4 6" id="KW-0472">Membrane</keyword>
<feature type="transmembrane region" description="Helical" evidence="6">
    <location>
        <begin position="118"/>
        <end position="136"/>
    </location>
</feature>
<evidence type="ECO:0000256" key="1">
    <source>
        <dbReference type="ARBA" id="ARBA00004141"/>
    </source>
</evidence>
<evidence type="ECO:0000256" key="5">
    <source>
        <dbReference type="SAM" id="MobiDB-lite"/>
    </source>
</evidence>
<organism evidence="8 9">
    <name type="scientific">Gimesia fumaroli</name>
    <dbReference type="NCBI Taxonomy" id="2527976"/>
    <lineage>
        <taxon>Bacteria</taxon>
        <taxon>Pseudomonadati</taxon>
        <taxon>Planctomycetota</taxon>
        <taxon>Planctomycetia</taxon>
        <taxon>Planctomycetales</taxon>
        <taxon>Planctomycetaceae</taxon>
        <taxon>Gimesia</taxon>
    </lineage>
</organism>
<feature type="domain" description="O-antigen ligase-related" evidence="7">
    <location>
        <begin position="282"/>
        <end position="432"/>
    </location>
</feature>
<feature type="region of interest" description="Disordered" evidence="5">
    <location>
        <begin position="1"/>
        <end position="23"/>
    </location>
</feature>
<dbReference type="Pfam" id="PF04932">
    <property type="entry name" value="Wzy_C"/>
    <property type="match status" value="1"/>
</dbReference>
<dbReference type="InterPro" id="IPR007016">
    <property type="entry name" value="O-antigen_ligase-rel_domated"/>
</dbReference>
<dbReference type="SUPFAM" id="SSF48452">
    <property type="entry name" value="TPR-like"/>
    <property type="match status" value="1"/>
</dbReference>
<feature type="transmembrane region" description="Helical" evidence="6">
    <location>
        <begin position="29"/>
        <end position="48"/>
    </location>
</feature>
<feature type="transmembrane region" description="Helical" evidence="6">
    <location>
        <begin position="298"/>
        <end position="314"/>
    </location>
</feature>
<keyword evidence="8" id="KW-0436">Ligase</keyword>
<comment type="subcellular location">
    <subcellularLocation>
        <location evidence="1">Membrane</location>
        <topology evidence="1">Multi-pass membrane protein</topology>
    </subcellularLocation>
</comment>
<feature type="transmembrane region" description="Helical" evidence="6">
    <location>
        <begin position="90"/>
        <end position="112"/>
    </location>
</feature>
<keyword evidence="3 6" id="KW-1133">Transmembrane helix</keyword>
<evidence type="ECO:0000313" key="9">
    <source>
        <dbReference type="Proteomes" id="UP000318313"/>
    </source>
</evidence>
<evidence type="ECO:0000256" key="2">
    <source>
        <dbReference type="ARBA" id="ARBA00022692"/>
    </source>
</evidence>
<dbReference type="PANTHER" id="PTHR37422:SF13">
    <property type="entry name" value="LIPOPOLYSACCHARIDE BIOSYNTHESIS PROTEIN PA4999-RELATED"/>
    <property type="match status" value="1"/>
</dbReference>
<feature type="transmembrane region" description="Helical" evidence="6">
    <location>
        <begin position="598"/>
        <end position="616"/>
    </location>
</feature>
<dbReference type="EMBL" id="CP037452">
    <property type="protein sequence ID" value="QDV49325.1"/>
    <property type="molecule type" value="Genomic_DNA"/>
</dbReference>
<dbReference type="InterPro" id="IPR051533">
    <property type="entry name" value="WaaL-like"/>
</dbReference>
<protein>
    <submittedName>
        <fullName evidence="8">O-Antigen ligase</fullName>
    </submittedName>
</protein>